<evidence type="ECO:0000256" key="5">
    <source>
        <dbReference type="ARBA" id="ARBA00022927"/>
    </source>
</evidence>
<feature type="transmembrane region" description="Helical" evidence="9">
    <location>
        <begin position="12"/>
        <end position="31"/>
    </location>
</feature>
<keyword evidence="7 9" id="KW-0472">Membrane</keyword>
<keyword evidence="6 9" id="KW-1133">Transmembrane helix</keyword>
<evidence type="ECO:0000256" key="6">
    <source>
        <dbReference type="ARBA" id="ARBA00022989"/>
    </source>
</evidence>
<keyword evidence="3" id="KW-1003">Cell membrane</keyword>
<name>A0A7Y2E9I8_UNCEI</name>
<dbReference type="GO" id="GO:0005886">
    <property type="term" value="C:plasma membrane"/>
    <property type="evidence" value="ECO:0007669"/>
    <property type="project" value="UniProtKB-SubCell"/>
</dbReference>
<dbReference type="PANTHER" id="PTHR30625:SF15">
    <property type="entry name" value="BIOPOLYMER TRANSPORT PROTEIN EXBB"/>
    <property type="match status" value="1"/>
</dbReference>
<evidence type="ECO:0000313" key="12">
    <source>
        <dbReference type="Proteomes" id="UP000547674"/>
    </source>
</evidence>
<feature type="transmembrane region" description="Helical" evidence="9">
    <location>
        <begin position="107"/>
        <end position="134"/>
    </location>
</feature>
<evidence type="ECO:0000256" key="1">
    <source>
        <dbReference type="ARBA" id="ARBA00004651"/>
    </source>
</evidence>
<keyword evidence="5 8" id="KW-0653">Protein transport</keyword>
<dbReference type="InterPro" id="IPR002898">
    <property type="entry name" value="MotA_ExbB_proton_chnl"/>
</dbReference>
<evidence type="ECO:0000259" key="10">
    <source>
        <dbReference type="Pfam" id="PF01618"/>
    </source>
</evidence>
<dbReference type="EMBL" id="JABDJR010000362">
    <property type="protein sequence ID" value="NNF06912.1"/>
    <property type="molecule type" value="Genomic_DNA"/>
</dbReference>
<dbReference type="InterPro" id="IPR050790">
    <property type="entry name" value="ExbB/TolQ_transport"/>
</dbReference>
<evidence type="ECO:0000313" key="11">
    <source>
        <dbReference type="EMBL" id="NNF06912.1"/>
    </source>
</evidence>
<comment type="caution">
    <text evidence="11">The sequence shown here is derived from an EMBL/GenBank/DDBJ whole genome shotgun (WGS) entry which is preliminary data.</text>
</comment>
<sequence length="206" mass="21963">MVEFLDKAGPLIYPLALCSILAGTIALERMLALRRSRVLPKEIVEVVEAVQPENDPAVAVEVCRRNPGVFSDIMRVGLEQADAPWEVMRDAVLDVGRQETTRLERHLVWLQTIAQAAPLLGLLGTVLGMIKVFSSISLAGLGDPQALSEGISEAMITTAVGLAVGIPTLVAYNLLAAKAEALITEIEAYASALVARLRGRNGNAPS</sequence>
<evidence type="ECO:0000256" key="3">
    <source>
        <dbReference type="ARBA" id="ARBA00022475"/>
    </source>
</evidence>
<proteinExistence type="inferred from homology"/>
<dbReference type="AlphaFoldDB" id="A0A7Y2E9I8"/>
<dbReference type="PANTHER" id="PTHR30625">
    <property type="entry name" value="PROTEIN TOLQ"/>
    <property type="match status" value="1"/>
</dbReference>
<accession>A0A7Y2E9I8</accession>
<comment type="similarity">
    <text evidence="8">Belongs to the exbB/tolQ family.</text>
</comment>
<keyword evidence="2 8" id="KW-0813">Transport</keyword>
<protein>
    <submittedName>
        <fullName evidence="11">MotA/TolQ/ExbB proton channel family protein</fullName>
    </submittedName>
</protein>
<feature type="domain" description="MotA/TolQ/ExbB proton channel" evidence="10">
    <location>
        <begin position="71"/>
        <end position="187"/>
    </location>
</feature>
<dbReference type="GO" id="GO:0017038">
    <property type="term" value="P:protein import"/>
    <property type="evidence" value="ECO:0007669"/>
    <property type="project" value="TreeGrafter"/>
</dbReference>
<gene>
    <name evidence="11" type="ORF">HKN21_09135</name>
</gene>
<keyword evidence="4 9" id="KW-0812">Transmembrane</keyword>
<evidence type="ECO:0000256" key="9">
    <source>
        <dbReference type="SAM" id="Phobius"/>
    </source>
</evidence>
<dbReference type="Proteomes" id="UP000547674">
    <property type="component" value="Unassembled WGS sequence"/>
</dbReference>
<reference evidence="11 12" key="1">
    <citation type="submission" date="2020-03" db="EMBL/GenBank/DDBJ databases">
        <title>Metabolic flexibility allows generalist bacteria to become dominant in a frequently disturbed ecosystem.</title>
        <authorList>
            <person name="Chen Y.-J."/>
            <person name="Leung P.M."/>
            <person name="Bay S.K."/>
            <person name="Hugenholtz P."/>
            <person name="Kessler A.J."/>
            <person name="Shelley G."/>
            <person name="Waite D.W."/>
            <person name="Cook P.L."/>
            <person name="Greening C."/>
        </authorList>
    </citation>
    <scope>NUCLEOTIDE SEQUENCE [LARGE SCALE GENOMIC DNA]</scope>
    <source>
        <strain evidence="11">SS_bin_28</strain>
    </source>
</reference>
<evidence type="ECO:0000256" key="2">
    <source>
        <dbReference type="ARBA" id="ARBA00022448"/>
    </source>
</evidence>
<evidence type="ECO:0000256" key="8">
    <source>
        <dbReference type="RuleBase" id="RU004057"/>
    </source>
</evidence>
<evidence type="ECO:0000256" key="7">
    <source>
        <dbReference type="ARBA" id="ARBA00023136"/>
    </source>
</evidence>
<feature type="transmembrane region" description="Helical" evidence="9">
    <location>
        <begin position="154"/>
        <end position="175"/>
    </location>
</feature>
<dbReference type="Pfam" id="PF01618">
    <property type="entry name" value="MotA_ExbB"/>
    <property type="match status" value="1"/>
</dbReference>
<evidence type="ECO:0000256" key="4">
    <source>
        <dbReference type="ARBA" id="ARBA00022692"/>
    </source>
</evidence>
<organism evidence="11 12">
    <name type="scientific">Eiseniibacteriota bacterium</name>
    <dbReference type="NCBI Taxonomy" id="2212470"/>
    <lineage>
        <taxon>Bacteria</taxon>
        <taxon>Candidatus Eiseniibacteriota</taxon>
    </lineage>
</organism>
<comment type="subcellular location">
    <subcellularLocation>
        <location evidence="1">Cell membrane</location>
        <topology evidence="1">Multi-pass membrane protein</topology>
    </subcellularLocation>
    <subcellularLocation>
        <location evidence="8">Membrane</location>
        <topology evidence="8">Multi-pass membrane protein</topology>
    </subcellularLocation>
</comment>